<dbReference type="InterPro" id="IPR001314">
    <property type="entry name" value="Peptidase_S1A"/>
</dbReference>
<dbReference type="PANTHER" id="PTHR24252:SF7">
    <property type="entry name" value="HYALIN"/>
    <property type="match status" value="1"/>
</dbReference>
<accession>A0A0F8ZY52</accession>
<dbReference type="InterPro" id="IPR043504">
    <property type="entry name" value="Peptidase_S1_PA_chymotrypsin"/>
</dbReference>
<dbReference type="GO" id="GO:0006508">
    <property type="term" value="P:proteolysis"/>
    <property type="evidence" value="ECO:0007669"/>
    <property type="project" value="InterPro"/>
</dbReference>
<evidence type="ECO:0000313" key="4">
    <source>
        <dbReference type="EMBL" id="KKK90825.1"/>
    </source>
</evidence>
<dbReference type="PROSITE" id="PS00135">
    <property type="entry name" value="TRYPSIN_SER"/>
    <property type="match status" value="1"/>
</dbReference>
<feature type="non-terminal residue" evidence="4">
    <location>
        <position position="1"/>
    </location>
</feature>
<dbReference type="InterPro" id="IPR001254">
    <property type="entry name" value="Trypsin_dom"/>
</dbReference>
<keyword evidence="1" id="KW-1015">Disulfide bond</keyword>
<organism evidence="4">
    <name type="scientific">marine sediment metagenome</name>
    <dbReference type="NCBI Taxonomy" id="412755"/>
    <lineage>
        <taxon>unclassified sequences</taxon>
        <taxon>metagenomes</taxon>
        <taxon>ecological metagenomes</taxon>
    </lineage>
</organism>
<reference evidence="4" key="1">
    <citation type="journal article" date="2015" name="Nature">
        <title>Complex archaea that bridge the gap between prokaryotes and eukaryotes.</title>
        <authorList>
            <person name="Spang A."/>
            <person name="Saw J.H."/>
            <person name="Jorgensen S.L."/>
            <person name="Zaremba-Niedzwiedzka K."/>
            <person name="Martijn J."/>
            <person name="Lind A.E."/>
            <person name="van Eijk R."/>
            <person name="Schleper C."/>
            <person name="Guy L."/>
            <person name="Ettema T.J."/>
        </authorList>
    </citation>
    <scope>NUCLEOTIDE SEQUENCE</scope>
</reference>
<dbReference type="FunFam" id="2.40.10.10:FF:000003">
    <property type="entry name" value="Transmembrane serine protease 3"/>
    <property type="match status" value="1"/>
</dbReference>
<dbReference type="InterPro" id="IPR009003">
    <property type="entry name" value="Peptidase_S1_PA"/>
</dbReference>
<dbReference type="EMBL" id="LAZR01048924">
    <property type="protein sequence ID" value="KKK90825.1"/>
    <property type="molecule type" value="Genomic_DNA"/>
</dbReference>
<proteinExistence type="predicted"/>
<dbReference type="Pfam" id="PF00089">
    <property type="entry name" value="Trypsin"/>
    <property type="match status" value="1"/>
</dbReference>
<dbReference type="Gene3D" id="2.40.10.10">
    <property type="entry name" value="Trypsin-like serine proteases"/>
    <property type="match status" value="1"/>
</dbReference>
<keyword evidence="2" id="KW-0472">Membrane</keyword>
<dbReference type="SUPFAM" id="SSF50494">
    <property type="entry name" value="Trypsin-like serine proteases"/>
    <property type="match status" value="1"/>
</dbReference>
<dbReference type="CDD" id="cd00190">
    <property type="entry name" value="Tryp_SPc"/>
    <property type="match status" value="1"/>
</dbReference>
<gene>
    <name evidence="4" type="ORF">LCGC14_2719120</name>
</gene>
<dbReference type="AlphaFoldDB" id="A0A0F8ZY52"/>
<name>A0A0F8ZY52_9ZZZZ</name>
<feature type="domain" description="Peptidase S1" evidence="3">
    <location>
        <begin position="98"/>
        <end position="321"/>
    </location>
</feature>
<dbReference type="SMART" id="SM00020">
    <property type="entry name" value="Tryp_SPc"/>
    <property type="match status" value="1"/>
</dbReference>
<dbReference type="GO" id="GO:0004252">
    <property type="term" value="F:serine-type endopeptidase activity"/>
    <property type="evidence" value="ECO:0007669"/>
    <property type="project" value="InterPro"/>
</dbReference>
<protein>
    <recommendedName>
        <fullName evidence="3">Peptidase S1 domain-containing protein</fullName>
    </recommendedName>
</protein>
<sequence length="325" mass="34109">SNSQREMSMYDEDSDIIRTVLRSTDMIARLLIVMLAAGLLGAACQEISPPPLEPPPGPLPQACKADRVASPVTRAVSTKAIRSRLESLSTRAAGQTRIVGGEEALPDAWPWTVAIGIRFQDSIFQYCGGSLIASDWVLTAAHCEVRVGDVVILGRHDLDSNAGEEILVKYTLTHSAYNVDTSDNDIALVKLVGASDQETIALGDAVVQSGSLSTVVGWGALAEGGQTVSTLQQVVVPIVSNDVCNASYGGSITDNMICAGLVSGGVDSCQGDSGGPLMVQAGQDWLQAGIVSFGVGCARPNFYGVYTRVSRYGGWASTCMNNPPE</sequence>
<dbReference type="PANTHER" id="PTHR24252">
    <property type="entry name" value="ACROSIN-RELATED"/>
    <property type="match status" value="1"/>
</dbReference>
<dbReference type="PROSITE" id="PS00134">
    <property type="entry name" value="TRYPSIN_HIS"/>
    <property type="match status" value="1"/>
</dbReference>
<comment type="caution">
    <text evidence="4">The sequence shown here is derived from an EMBL/GenBank/DDBJ whole genome shotgun (WGS) entry which is preliminary data.</text>
</comment>
<evidence type="ECO:0000256" key="2">
    <source>
        <dbReference type="SAM" id="Phobius"/>
    </source>
</evidence>
<keyword evidence="2" id="KW-1133">Transmembrane helix</keyword>
<dbReference type="PRINTS" id="PR00722">
    <property type="entry name" value="CHYMOTRYPSIN"/>
</dbReference>
<dbReference type="InterPro" id="IPR018114">
    <property type="entry name" value="TRYPSIN_HIS"/>
</dbReference>
<feature type="transmembrane region" description="Helical" evidence="2">
    <location>
        <begin position="26"/>
        <end position="43"/>
    </location>
</feature>
<evidence type="ECO:0000259" key="3">
    <source>
        <dbReference type="PROSITE" id="PS50240"/>
    </source>
</evidence>
<dbReference type="PROSITE" id="PS50240">
    <property type="entry name" value="TRYPSIN_DOM"/>
    <property type="match status" value="1"/>
</dbReference>
<evidence type="ECO:0000256" key="1">
    <source>
        <dbReference type="ARBA" id="ARBA00023157"/>
    </source>
</evidence>
<keyword evidence="2" id="KW-0812">Transmembrane</keyword>
<dbReference type="InterPro" id="IPR033116">
    <property type="entry name" value="TRYPSIN_SER"/>
</dbReference>